<feature type="compositionally biased region" description="Pro residues" evidence="1">
    <location>
        <begin position="38"/>
        <end position="52"/>
    </location>
</feature>
<proteinExistence type="predicted"/>
<feature type="region of interest" description="Disordered" evidence="1">
    <location>
        <begin position="30"/>
        <end position="114"/>
    </location>
</feature>
<evidence type="ECO:0000313" key="3">
    <source>
        <dbReference type="Proteomes" id="UP000325218"/>
    </source>
</evidence>
<name>A0A5D0CN87_9BACL</name>
<dbReference type="Proteomes" id="UP000325218">
    <property type="component" value="Unassembled WGS sequence"/>
</dbReference>
<organism evidence="2 3">
    <name type="scientific">Paenibacillus faecis</name>
    <dbReference type="NCBI Taxonomy" id="862114"/>
    <lineage>
        <taxon>Bacteria</taxon>
        <taxon>Bacillati</taxon>
        <taxon>Bacillota</taxon>
        <taxon>Bacilli</taxon>
        <taxon>Bacillales</taxon>
        <taxon>Paenibacillaceae</taxon>
        <taxon>Paenibacillus</taxon>
    </lineage>
</organism>
<keyword evidence="3" id="KW-1185">Reference proteome</keyword>
<dbReference type="AlphaFoldDB" id="A0A5D0CN87"/>
<sequence length="114" mass="12784">MGFLPAFPKNKASKGRYFLANGQIRQNKAVLGPYPEGDQPPPHFSHPAPRIPTPHIHIPHPTSHIPHPTSHIPHPTSHIPHPTSRKKNPGRIPKNQPGFTHPLFSYSFTQIESR</sequence>
<accession>A0A5D0CN87</accession>
<feature type="compositionally biased region" description="Low complexity" evidence="1">
    <location>
        <begin position="53"/>
        <end position="82"/>
    </location>
</feature>
<comment type="caution">
    <text evidence="2">The sequence shown here is derived from an EMBL/GenBank/DDBJ whole genome shotgun (WGS) entry which is preliminary data.</text>
</comment>
<protein>
    <submittedName>
        <fullName evidence="2">Uncharacterized protein</fullName>
    </submittedName>
</protein>
<reference evidence="2 3" key="1">
    <citation type="submission" date="2019-08" db="EMBL/GenBank/DDBJ databases">
        <title>Genome sequencing of Paenibacillus faecis DSM 23593(T).</title>
        <authorList>
            <person name="Kook J.-K."/>
            <person name="Park S.-N."/>
            <person name="Lim Y.K."/>
        </authorList>
    </citation>
    <scope>NUCLEOTIDE SEQUENCE [LARGE SCALE GENOMIC DNA]</scope>
    <source>
        <strain evidence="2 3">DSM 23593</strain>
    </source>
</reference>
<evidence type="ECO:0000256" key="1">
    <source>
        <dbReference type="SAM" id="MobiDB-lite"/>
    </source>
</evidence>
<gene>
    <name evidence="2" type="ORF">FRY98_23040</name>
</gene>
<dbReference type="EMBL" id="VSDO01000005">
    <property type="protein sequence ID" value="TYA10674.1"/>
    <property type="molecule type" value="Genomic_DNA"/>
</dbReference>
<evidence type="ECO:0000313" key="2">
    <source>
        <dbReference type="EMBL" id="TYA10674.1"/>
    </source>
</evidence>